<protein>
    <submittedName>
        <fullName evidence="1">Tn554, transposase B</fullName>
    </submittedName>
</protein>
<accession>T2J0Z6</accession>
<reference evidence="1 2" key="2">
    <citation type="submission" date="2013-09" db="EMBL/GenBank/DDBJ databases">
        <title>Whole genome comparison of six Crocosphaera watsonii strains with differing phenotypes.</title>
        <authorList>
            <person name="Bench S.R."/>
            <person name="Heller P."/>
            <person name="Frank I."/>
            <person name="Arciniega M."/>
            <person name="Shilova I.N."/>
            <person name="Zehr J.P."/>
        </authorList>
    </citation>
    <scope>NUCLEOTIDE SEQUENCE [LARGE SCALE GENOMIC DNA]</scope>
    <source>
        <strain evidence="1 2">WH 0005</strain>
    </source>
</reference>
<comment type="caution">
    <text evidence="1">The sequence shown here is derived from an EMBL/GenBank/DDBJ whole genome shotgun (WGS) entry which is preliminary data.</text>
</comment>
<name>T2J0Z6_CROWT</name>
<dbReference type="Proteomes" id="UP000017981">
    <property type="component" value="Unassembled WGS sequence"/>
</dbReference>
<evidence type="ECO:0000313" key="1">
    <source>
        <dbReference type="EMBL" id="CCQ58923.1"/>
    </source>
</evidence>
<evidence type="ECO:0000313" key="2">
    <source>
        <dbReference type="Proteomes" id="UP000017981"/>
    </source>
</evidence>
<proteinExistence type="predicted"/>
<gene>
    <name evidence="1" type="ORF">CWATWH0005_2489</name>
</gene>
<reference evidence="1 2" key="1">
    <citation type="submission" date="2013-01" db="EMBL/GenBank/DDBJ databases">
        <authorList>
            <person name="Bench S."/>
        </authorList>
    </citation>
    <scope>NUCLEOTIDE SEQUENCE [LARGE SCALE GENOMIC DNA]</scope>
    <source>
        <strain evidence="1 2">WH 0005</strain>
    </source>
</reference>
<organism evidence="1 2">
    <name type="scientific">Crocosphaera watsonii WH 0005</name>
    <dbReference type="NCBI Taxonomy" id="423472"/>
    <lineage>
        <taxon>Bacteria</taxon>
        <taxon>Bacillati</taxon>
        <taxon>Cyanobacteriota</taxon>
        <taxon>Cyanophyceae</taxon>
        <taxon>Oscillatoriophycideae</taxon>
        <taxon>Chroococcales</taxon>
        <taxon>Aphanothecaceae</taxon>
        <taxon>Crocosphaera</taxon>
    </lineage>
</organism>
<sequence>MVRIIRILIEEENILDANGQKPHFTGKILRSSRLQEVRVKYGIEAAQLYADHRHNKTTFQHYAPPTREQIAEVDLPFQEL</sequence>
<dbReference type="EMBL" id="CAQL01001124">
    <property type="protein sequence ID" value="CCQ58923.1"/>
    <property type="molecule type" value="Genomic_DNA"/>
</dbReference>
<dbReference type="AlphaFoldDB" id="T2J0Z6"/>